<keyword evidence="2" id="KW-0472">Membrane</keyword>
<dbReference type="Proteomes" id="UP000515124">
    <property type="component" value="Unplaced"/>
</dbReference>
<feature type="region of interest" description="Disordered" evidence="1">
    <location>
        <begin position="1"/>
        <end position="49"/>
    </location>
</feature>
<dbReference type="RefSeq" id="XP_021829326.1">
    <property type="nucleotide sequence ID" value="XM_021973634.1"/>
</dbReference>
<keyword evidence="3" id="KW-1185">Reference proteome</keyword>
<accession>A0A6P5TQL0</accession>
<dbReference type="RefSeq" id="XP_021829325.1">
    <property type="nucleotide sequence ID" value="XM_021973633.1"/>
</dbReference>
<keyword evidence="2" id="KW-1133">Transmembrane helix</keyword>
<evidence type="ECO:0000256" key="1">
    <source>
        <dbReference type="SAM" id="MobiDB-lite"/>
    </source>
</evidence>
<reference evidence="4 5" key="1">
    <citation type="submission" date="2025-04" db="UniProtKB">
        <authorList>
            <consortium name="RefSeq"/>
        </authorList>
    </citation>
    <scope>IDENTIFICATION</scope>
</reference>
<dbReference type="Gramene" id="Pav_sc0001739.1_g090.1.mk:mrna">
    <property type="protein sequence ID" value="Pav_sc0001739.1_g090.1.mk:mrna"/>
    <property type="gene ID" value="Pav_sc0001739.1_g090.1.mk"/>
</dbReference>
<keyword evidence="2" id="KW-0812">Transmembrane</keyword>
<evidence type="ECO:0000313" key="5">
    <source>
        <dbReference type="RefSeq" id="XP_021829326.1"/>
    </source>
</evidence>
<protein>
    <submittedName>
        <fullName evidence="4">Uncharacterized protein LOC110769615 isoform X2</fullName>
    </submittedName>
    <submittedName>
        <fullName evidence="5">Uncharacterized protein LOC110769615 isoform X3</fullName>
    </submittedName>
</protein>
<feature type="transmembrane region" description="Helical" evidence="2">
    <location>
        <begin position="106"/>
        <end position="124"/>
    </location>
</feature>
<sequence>MADGSRTEAEQLNKSPKENSGERNEQELSQEENSETWKIHKNEISSPEGTDVGIFDFGNKYHAGPIDGLEARRARNYNIEGNKIHSNKGQRVGIGKFGNNYSMSNVSFFLGGLIILVFAIYNIYSEAKGTNKKEI</sequence>
<evidence type="ECO:0000313" key="4">
    <source>
        <dbReference type="RefSeq" id="XP_021829325.1"/>
    </source>
</evidence>
<feature type="compositionally biased region" description="Basic and acidic residues" evidence="1">
    <location>
        <begin position="1"/>
        <end position="26"/>
    </location>
</feature>
<dbReference type="GeneID" id="110769615"/>
<dbReference type="AlphaFoldDB" id="A0A6P5TQL0"/>
<evidence type="ECO:0000256" key="2">
    <source>
        <dbReference type="SAM" id="Phobius"/>
    </source>
</evidence>
<evidence type="ECO:0000313" key="3">
    <source>
        <dbReference type="Proteomes" id="UP000515124"/>
    </source>
</evidence>
<gene>
    <name evidence="4 5" type="primary">LOC110769615</name>
</gene>
<name>A0A6P5TQL0_PRUAV</name>
<organism evidence="3 5">
    <name type="scientific">Prunus avium</name>
    <name type="common">Cherry</name>
    <name type="synonym">Cerasus avium</name>
    <dbReference type="NCBI Taxonomy" id="42229"/>
    <lineage>
        <taxon>Eukaryota</taxon>
        <taxon>Viridiplantae</taxon>
        <taxon>Streptophyta</taxon>
        <taxon>Embryophyta</taxon>
        <taxon>Tracheophyta</taxon>
        <taxon>Spermatophyta</taxon>
        <taxon>Magnoliopsida</taxon>
        <taxon>eudicotyledons</taxon>
        <taxon>Gunneridae</taxon>
        <taxon>Pentapetalae</taxon>
        <taxon>rosids</taxon>
        <taxon>fabids</taxon>
        <taxon>Rosales</taxon>
        <taxon>Rosaceae</taxon>
        <taxon>Amygdaloideae</taxon>
        <taxon>Amygdaleae</taxon>
        <taxon>Prunus</taxon>
    </lineage>
</organism>
<proteinExistence type="predicted"/>